<organism evidence="1 2">
    <name type="scientific">Schistosoma margrebowiei</name>
    <dbReference type="NCBI Taxonomy" id="48269"/>
    <lineage>
        <taxon>Eukaryota</taxon>
        <taxon>Metazoa</taxon>
        <taxon>Spiralia</taxon>
        <taxon>Lophotrochozoa</taxon>
        <taxon>Platyhelminthes</taxon>
        <taxon>Trematoda</taxon>
        <taxon>Digenea</taxon>
        <taxon>Strigeidida</taxon>
        <taxon>Schistosomatoidea</taxon>
        <taxon>Schistosomatidae</taxon>
        <taxon>Schistosoma</taxon>
    </lineage>
</organism>
<evidence type="ECO:0000313" key="2">
    <source>
        <dbReference type="Proteomes" id="UP000277204"/>
    </source>
</evidence>
<reference evidence="1 2" key="1">
    <citation type="submission" date="2018-11" db="EMBL/GenBank/DDBJ databases">
        <authorList>
            <consortium name="Pathogen Informatics"/>
        </authorList>
    </citation>
    <scope>NUCLEOTIDE SEQUENCE [LARGE SCALE GENOMIC DNA]</scope>
    <source>
        <strain evidence="1 2">Zambia</strain>
    </source>
</reference>
<dbReference type="InterPro" id="IPR016024">
    <property type="entry name" value="ARM-type_fold"/>
</dbReference>
<dbReference type="STRING" id="48269.A0A183N0W4"/>
<proteinExistence type="predicted"/>
<sequence>MIMSLTVVLLHTDSIPMEVSVLSKLRMLSTLIFIHGFYYFFFQSNCYYRFVFLFILRTKTLVLELLTVVCLITGGHERVLNAFDNFKKEPSYINYHRKLTTFSFMELWMVLTDGNTKYTYYVNHSFYKYRVYV</sequence>
<dbReference type="AlphaFoldDB" id="A0A183N0W4"/>
<dbReference type="Proteomes" id="UP000277204">
    <property type="component" value="Unassembled WGS sequence"/>
</dbReference>
<keyword evidence="2" id="KW-1185">Reference proteome</keyword>
<protein>
    <submittedName>
        <fullName evidence="1">Uncharacterized protein</fullName>
    </submittedName>
</protein>
<dbReference type="Gene3D" id="1.25.10.10">
    <property type="entry name" value="Leucine-rich Repeat Variant"/>
    <property type="match status" value="1"/>
</dbReference>
<accession>A0A183N0W4</accession>
<dbReference type="InterPro" id="IPR011989">
    <property type="entry name" value="ARM-like"/>
</dbReference>
<name>A0A183N0W4_9TREM</name>
<gene>
    <name evidence="1" type="ORF">SMRZ_LOCUS21939</name>
</gene>
<dbReference type="SUPFAM" id="SSF48371">
    <property type="entry name" value="ARM repeat"/>
    <property type="match status" value="1"/>
</dbReference>
<dbReference type="EMBL" id="UZAI01018919">
    <property type="protein sequence ID" value="VDP41293.1"/>
    <property type="molecule type" value="Genomic_DNA"/>
</dbReference>
<evidence type="ECO:0000313" key="1">
    <source>
        <dbReference type="EMBL" id="VDP41293.1"/>
    </source>
</evidence>